<evidence type="ECO:0000313" key="3">
    <source>
        <dbReference type="Proteomes" id="UP001234989"/>
    </source>
</evidence>
<evidence type="ECO:0008006" key="4">
    <source>
        <dbReference type="Google" id="ProtNLM"/>
    </source>
</evidence>
<accession>A0AAF0Q9Z7</accession>
<keyword evidence="3" id="KW-1185">Reference proteome</keyword>
<protein>
    <recommendedName>
        <fullName evidence="4">Gag protease polyprotein</fullName>
    </recommendedName>
</protein>
<name>A0AAF0Q9Z7_SOLVR</name>
<reference evidence="2" key="1">
    <citation type="submission" date="2023-08" db="EMBL/GenBank/DDBJ databases">
        <title>A de novo genome assembly of Solanum verrucosum Schlechtendal, a Mexican diploid species geographically isolated from the other diploid A-genome species in potato relatives.</title>
        <authorList>
            <person name="Hosaka K."/>
        </authorList>
    </citation>
    <scope>NUCLEOTIDE SEQUENCE</scope>
    <source>
        <tissue evidence="2">Young leaves</tissue>
    </source>
</reference>
<sequence length="191" mass="21391">MFFPSIDLDARQGLEEAPARGKGRARDRGHFHRLEPVRGRSRGVAPARRRAREVSLKPHVEINKDQKIKPPKFQGGKSEDAHEFLALCHKMLEDVARDSAPLSKGRGRSQSGRDGRTTVGVLYLHKVKDTSVELPPMDYVSLVREFVDVLPTNLLGAPPNRDIDLKQGTKSISIHPYRMTPAESKELSDQL</sequence>
<gene>
    <name evidence="2" type="ORF">MTR67_012841</name>
</gene>
<feature type="region of interest" description="Disordered" evidence="1">
    <location>
        <begin position="1"/>
        <end position="59"/>
    </location>
</feature>
<dbReference type="Proteomes" id="UP001234989">
    <property type="component" value="Chromosome 3"/>
</dbReference>
<evidence type="ECO:0000256" key="1">
    <source>
        <dbReference type="SAM" id="MobiDB-lite"/>
    </source>
</evidence>
<proteinExistence type="predicted"/>
<organism evidence="2 3">
    <name type="scientific">Solanum verrucosum</name>
    <dbReference type="NCBI Taxonomy" id="315347"/>
    <lineage>
        <taxon>Eukaryota</taxon>
        <taxon>Viridiplantae</taxon>
        <taxon>Streptophyta</taxon>
        <taxon>Embryophyta</taxon>
        <taxon>Tracheophyta</taxon>
        <taxon>Spermatophyta</taxon>
        <taxon>Magnoliopsida</taxon>
        <taxon>eudicotyledons</taxon>
        <taxon>Gunneridae</taxon>
        <taxon>Pentapetalae</taxon>
        <taxon>asterids</taxon>
        <taxon>lamiids</taxon>
        <taxon>Solanales</taxon>
        <taxon>Solanaceae</taxon>
        <taxon>Solanoideae</taxon>
        <taxon>Solaneae</taxon>
        <taxon>Solanum</taxon>
    </lineage>
</organism>
<dbReference type="EMBL" id="CP133614">
    <property type="protein sequence ID" value="WMV19456.1"/>
    <property type="molecule type" value="Genomic_DNA"/>
</dbReference>
<dbReference type="AlphaFoldDB" id="A0AAF0Q9Z7"/>
<evidence type="ECO:0000313" key="2">
    <source>
        <dbReference type="EMBL" id="WMV19456.1"/>
    </source>
</evidence>
<feature type="compositionally biased region" description="Basic and acidic residues" evidence="1">
    <location>
        <begin position="8"/>
        <end position="38"/>
    </location>
</feature>